<feature type="domain" description="Four-carbon acid sugar kinase N-terminal" evidence="7">
    <location>
        <begin position="11"/>
        <end position="237"/>
    </location>
</feature>
<keyword evidence="6" id="KW-0119">Carbohydrate metabolism</keyword>
<dbReference type="Gene3D" id="3.40.50.10840">
    <property type="entry name" value="Putative sugar-binding, N-terminal domain"/>
    <property type="match status" value="1"/>
</dbReference>
<comment type="caution">
    <text evidence="9">The sequence shown here is derived from an EMBL/GenBank/DDBJ whole genome shotgun (WGS) entry which is preliminary data.</text>
</comment>
<keyword evidence="3" id="KW-0547">Nucleotide-binding</keyword>
<name>A0A934QLU2_9PSEU</name>
<evidence type="ECO:0000259" key="7">
    <source>
        <dbReference type="Pfam" id="PF07005"/>
    </source>
</evidence>
<evidence type="ECO:0000256" key="3">
    <source>
        <dbReference type="ARBA" id="ARBA00022741"/>
    </source>
</evidence>
<keyword evidence="5" id="KW-0067">ATP-binding</keyword>
<gene>
    <name evidence="9" type="ORF">JHE00_04650</name>
</gene>
<evidence type="ECO:0000256" key="5">
    <source>
        <dbReference type="ARBA" id="ARBA00022840"/>
    </source>
</evidence>
<evidence type="ECO:0000313" key="10">
    <source>
        <dbReference type="Proteomes" id="UP000635245"/>
    </source>
</evidence>
<evidence type="ECO:0000256" key="1">
    <source>
        <dbReference type="ARBA" id="ARBA00005715"/>
    </source>
</evidence>
<comment type="similarity">
    <text evidence="1">Belongs to the four-carbon acid sugar kinase family.</text>
</comment>
<evidence type="ECO:0008006" key="11">
    <source>
        <dbReference type="Google" id="ProtNLM"/>
    </source>
</evidence>
<dbReference type="InterPro" id="IPR042213">
    <property type="entry name" value="NBD_C_sf"/>
</dbReference>
<dbReference type="InterPro" id="IPR031475">
    <property type="entry name" value="NBD_C"/>
</dbReference>
<reference evidence="9" key="1">
    <citation type="submission" date="2020-12" db="EMBL/GenBank/DDBJ databases">
        <title>Prauserella sp. ASG 168, a novel actinomycete isolated from cave rock.</title>
        <authorList>
            <person name="Suriyachadkun C."/>
        </authorList>
    </citation>
    <scope>NUCLEOTIDE SEQUENCE</scope>
    <source>
        <strain evidence="9">ASG 168</strain>
    </source>
</reference>
<sequence>MSGESRPGKVVVLDDDPTGTQTTHDIDMVLADIDAGLRRFAASDDRGVYVLTNTRAMTPAEVTELLGGLSRSIHDTVGPDALVVLRGDSTLRGHIALEMNLLGLADAVGVIVPAFPAGGRTTRDGVHFVRTAEGELPAAETEYAKDPVFGYSHSRLTDWAREAGLTGDRTPLPLAELRERGAEAVTAALRAARPGSVLLPDVETDDDIALIAEGITAARESGRRVVVRSAATLAATLAGTSAKQVVPPRAQAVLVACGSHTDGATRQLERLGAPVRSLPDAERLLDESDDAAAELDALAAALRAELAETGLAVVASPRKRSAGHGGLEHGAAIMSALVRVVRATAPAADVVVTKGGITGADIATRALDADVAHVLGQVVTGVPLWRLSRTGTGAGYQVVVPGNVGSDDVLRDIVDMVRGTA</sequence>
<organism evidence="9 10">
    <name type="scientific">Prauserella cavernicola</name>
    <dbReference type="NCBI Taxonomy" id="2800127"/>
    <lineage>
        <taxon>Bacteria</taxon>
        <taxon>Bacillati</taxon>
        <taxon>Actinomycetota</taxon>
        <taxon>Actinomycetes</taxon>
        <taxon>Pseudonocardiales</taxon>
        <taxon>Pseudonocardiaceae</taxon>
        <taxon>Prauserella</taxon>
    </lineage>
</organism>
<dbReference type="Pfam" id="PF07005">
    <property type="entry name" value="SBD_N"/>
    <property type="match status" value="1"/>
</dbReference>
<keyword evidence="4" id="KW-0418">Kinase</keyword>
<protein>
    <recommendedName>
        <fullName evidence="11">Four-carbon acid sugar kinase family protein</fullName>
    </recommendedName>
</protein>
<keyword evidence="2" id="KW-0808">Transferase</keyword>
<proteinExistence type="inferred from homology"/>
<dbReference type="EMBL" id="JAENJH010000001">
    <property type="protein sequence ID" value="MBK1783607.1"/>
    <property type="molecule type" value="Genomic_DNA"/>
</dbReference>
<dbReference type="GO" id="GO:0016301">
    <property type="term" value="F:kinase activity"/>
    <property type="evidence" value="ECO:0007669"/>
    <property type="project" value="UniProtKB-KW"/>
</dbReference>
<evidence type="ECO:0000256" key="4">
    <source>
        <dbReference type="ARBA" id="ARBA00022777"/>
    </source>
</evidence>
<dbReference type="RefSeq" id="WP_200315053.1">
    <property type="nucleotide sequence ID" value="NZ_JAENJH010000001.1"/>
</dbReference>
<feature type="domain" description="Four-carbon acid sugar kinase nucleotide binding" evidence="8">
    <location>
        <begin position="254"/>
        <end position="410"/>
    </location>
</feature>
<dbReference type="Proteomes" id="UP000635245">
    <property type="component" value="Unassembled WGS sequence"/>
</dbReference>
<evidence type="ECO:0000313" key="9">
    <source>
        <dbReference type="EMBL" id="MBK1783607.1"/>
    </source>
</evidence>
<evidence type="ECO:0000256" key="6">
    <source>
        <dbReference type="ARBA" id="ARBA00023277"/>
    </source>
</evidence>
<dbReference type="Gene3D" id="3.40.980.20">
    <property type="entry name" value="Four-carbon acid sugar kinase, nucleotide binding domain"/>
    <property type="match status" value="1"/>
</dbReference>
<dbReference type="GO" id="GO:0005524">
    <property type="term" value="F:ATP binding"/>
    <property type="evidence" value="ECO:0007669"/>
    <property type="project" value="UniProtKB-KW"/>
</dbReference>
<dbReference type="AlphaFoldDB" id="A0A934QLU2"/>
<accession>A0A934QLU2</accession>
<dbReference type="Pfam" id="PF17042">
    <property type="entry name" value="NBD_C"/>
    <property type="match status" value="1"/>
</dbReference>
<keyword evidence="10" id="KW-1185">Reference proteome</keyword>
<dbReference type="SUPFAM" id="SSF142764">
    <property type="entry name" value="YgbK-like"/>
    <property type="match status" value="1"/>
</dbReference>
<dbReference type="InterPro" id="IPR010737">
    <property type="entry name" value="4-carb_acid_sugar_kinase_N"/>
</dbReference>
<evidence type="ECO:0000259" key="8">
    <source>
        <dbReference type="Pfam" id="PF17042"/>
    </source>
</evidence>
<evidence type="ECO:0000256" key="2">
    <source>
        <dbReference type="ARBA" id="ARBA00022679"/>
    </source>
</evidence>
<dbReference type="InterPro" id="IPR037051">
    <property type="entry name" value="4-carb_acid_sugar_kinase_N_sf"/>
</dbReference>